<dbReference type="EMBL" id="DWWD01000019">
    <property type="protein sequence ID" value="HJC49640.1"/>
    <property type="molecule type" value="Genomic_DNA"/>
</dbReference>
<protein>
    <recommendedName>
        <fullName evidence="4">DUF3592 domain-containing protein</fullName>
    </recommendedName>
</protein>
<reference evidence="2" key="1">
    <citation type="journal article" date="2021" name="PeerJ">
        <title>Extensive microbial diversity within the chicken gut microbiome revealed by metagenomics and culture.</title>
        <authorList>
            <person name="Gilroy R."/>
            <person name="Ravi A."/>
            <person name="Getino M."/>
            <person name="Pursley I."/>
            <person name="Horton D.L."/>
            <person name="Alikhan N.F."/>
            <person name="Baker D."/>
            <person name="Gharbi K."/>
            <person name="Hall N."/>
            <person name="Watson M."/>
            <person name="Adriaenssens E.M."/>
            <person name="Foster-Nyarko E."/>
            <person name="Jarju S."/>
            <person name="Secka A."/>
            <person name="Antonio M."/>
            <person name="Oren A."/>
            <person name="Chaudhuri R.R."/>
            <person name="La Ragione R."/>
            <person name="Hildebrand F."/>
            <person name="Pallen M.J."/>
        </authorList>
    </citation>
    <scope>NUCLEOTIDE SEQUENCE</scope>
    <source>
        <strain evidence="2">ChiSjej3B21-8574</strain>
    </source>
</reference>
<organism evidence="2 3">
    <name type="scientific">Candidatus Anaerostipes avistercoris</name>
    <dbReference type="NCBI Taxonomy" id="2838462"/>
    <lineage>
        <taxon>Bacteria</taxon>
        <taxon>Bacillati</taxon>
        <taxon>Bacillota</taxon>
        <taxon>Clostridia</taxon>
        <taxon>Lachnospirales</taxon>
        <taxon>Lachnospiraceae</taxon>
        <taxon>Anaerostipes</taxon>
    </lineage>
</organism>
<gene>
    <name evidence="2" type="ORF">H9754_03515</name>
</gene>
<dbReference type="AlphaFoldDB" id="A0A9D2PHM2"/>
<dbReference type="Proteomes" id="UP000823904">
    <property type="component" value="Unassembled WGS sequence"/>
</dbReference>
<keyword evidence="1" id="KW-1133">Transmembrane helix</keyword>
<keyword evidence="1" id="KW-0472">Membrane</keyword>
<reference evidence="2" key="2">
    <citation type="submission" date="2021-04" db="EMBL/GenBank/DDBJ databases">
        <authorList>
            <person name="Gilroy R."/>
        </authorList>
    </citation>
    <scope>NUCLEOTIDE SEQUENCE</scope>
    <source>
        <strain evidence="2">ChiSjej3B21-8574</strain>
    </source>
</reference>
<comment type="caution">
    <text evidence="2">The sequence shown here is derived from an EMBL/GenBank/DDBJ whole genome shotgun (WGS) entry which is preliminary data.</text>
</comment>
<accession>A0A9D2PHM2</accession>
<evidence type="ECO:0008006" key="4">
    <source>
        <dbReference type="Google" id="ProtNLM"/>
    </source>
</evidence>
<evidence type="ECO:0000313" key="2">
    <source>
        <dbReference type="EMBL" id="HJC49640.1"/>
    </source>
</evidence>
<sequence>MDRNIYFINIIIAVISIFVLWQGIQIIFMTSKTKETQATIIETKFANANGTKFRNSNWALVSYKVGINTVIAKNRVQVSMDTKVGEKILVRYYKNSPERIATFSIKKFVIGILVALVFIVVRILFQKEILK</sequence>
<evidence type="ECO:0000256" key="1">
    <source>
        <dbReference type="SAM" id="Phobius"/>
    </source>
</evidence>
<name>A0A9D2PHM2_9FIRM</name>
<evidence type="ECO:0000313" key="3">
    <source>
        <dbReference type="Proteomes" id="UP000823904"/>
    </source>
</evidence>
<feature type="transmembrane region" description="Helical" evidence="1">
    <location>
        <begin position="108"/>
        <end position="125"/>
    </location>
</feature>
<feature type="transmembrane region" description="Helical" evidence="1">
    <location>
        <begin position="6"/>
        <end position="28"/>
    </location>
</feature>
<proteinExistence type="predicted"/>
<keyword evidence="1" id="KW-0812">Transmembrane</keyword>